<accession>A0A834ILH3</accession>
<reference evidence="2" key="1">
    <citation type="submission" date="2020-08" db="EMBL/GenBank/DDBJ databases">
        <title>Genome sequencing and assembly of the red palm weevil Rhynchophorus ferrugineus.</title>
        <authorList>
            <person name="Dias G.B."/>
            <person name="Bergman C.M."/>
            <person name="Manee M."/>
        </authorList>
    </citation>
    <scope>NUCLEOTIDE SEQUENCE</scope>
    <source>
        <strain evidence="2">AA-2017</strain>
        <tissue evidence="2">Whole larva</tissue>
    </source>
</reference>
<proteinExistence type="predicted"/>
<feature type="region of interest" description="Disordered" evidence="1">
    <location>
        <begin position="1"/>
        <end position="36"/>
    </location>
</feature>
<name>A0A834ILH3_RHYFE</name>
<evidence type="ECO:0000256" key="1">
    <source>
        <dbReference type="SAM" id="MobiDB-lite"/>
    </source>
</evidence>
<protein>
    <submittedName>
        <fullName evidence="2">Uncharacterized protein</fullName>
    </submittedName>
</protein>
<sequence>MYLGNINATERENGTVGVNGRPGRRGAPGGRWSKEQWERAPDYPTSWSCLIDGAAHGLCHVSIYQGDDGISSRKKKLHATCKN</sequence>
<evidence type="ECO:0000313" key="3">
    <source>
        <dbReference type="Proteomes" id="UP000625711"/>
    </source>
</evidence>
<comment type="caution">
    <text evidence="2">The sequence shown here is derived from an EMBL/GenBank/DDBJ whole genome shotgun (WGS) entry which is preliminary data.</text>
</comment>
<organism evidence="2 3">
    <name type="scientific">Rhynchophorus ferrugineus</name>
    <name type="common">Red palm weevil</name>
    <name type="synonym">Curculio ferrugineus</name>
    <dbReference type="NCBI Taxonomy" id="354439"/>
    <lineage>
        <taxon>Eukaryota</taxon>
        <taxon>Metazoa</taxon>
        <taxon>Ecdysozoa</taxon>
        <taxon>Arthropoda</taxon>
        <taxon>Hexapoda</taxon>
        <taxon>Insecta</taxon>
        <taxon>Pterygota</taxon>
        <taxon>Neoptera</taxon>
        <taxon>Endopterygota</taxon>
        <taxon>Coleoptera</taxon>
        <taxon>Polyphaga</taxon>
        <taxon>Cucujiformia</taxon>
        <taxon>Curculionidae</taxon>
        <taxon>Dryophthorinae</taxon>
        <taxon>Rhynchophorus</taxon>
    </lineage>
</organism>
<gene>
    <name evidence="2" type="ORF">GWI33_001613</name>
</gene>
<dbReference type="AlphaFoldDB" id="A0A834ILH3"/>
<dbReference type="EMBL" id="JAACXV010000147">
    <property type="protein sequence ID" value="KAF7282980.1"/>
    <property type="molecule type" value="Genomic_DNA"/>
</dbReference>
<evidence type="ECO:0000313" key="2">
    <source>
        <dbReference type="EMBL" id="KAF7282980.1"/>
    </source>
</evidence>
<dbReference type="Proteomes" id="UP000625711">
    <property type="component" value="Unassembled WGS sequence"/>
</dbReference>
<keyword evidence="3" id="KW-1185">Reference proteome</keyword>